<dbReference type="RefSeq" id="WP_075035590.1">
    <property type="nucleotide sequence ID" value="NZ_FOSB01000002.1"/>
</dbReference>
<gene>
    <name evidence="2" type="ORF">SAMN04487936_102539</name>
</gene>
<proteinExistence type="predicted"/>
<accession>A0A1I3S5B0</accession>
<name>A0A1I3S5B0_HALDA</name>
<evidence type="ECO:0000256" key="1">
    <source>
        <dbReference type="SAM" id="SignalP"/>
    </source>
</evidence>
<organism evidence="2 3">
    <name type="scientific">Halobacillus dabanensis</name>
    <dbReference type="NCBI Taxonomy" id="240302"/>
    <lineage>
        <taxon>Bacteria</taxon>
        <taxon>Bacillati</taxon>
        <taxon>Bacillota</taxon>
        <taxon>Bacilli</taxon>
        <taxon>Bacillales</taxon>
        <taxon>Bacillaceae</taxon>
        <taxon>Halobacillus</taxon>
    </lineage>
</organism>
<evidence type="ECO:0000313" key="2">
    <source>
        <dbReference type="EMBL" id="SFJ54033.1"/>
    </source>
</evidence>
<keyword evidence="1" id="KW-0732">Signal</keyword>
<dbReference type="EMBL" id="FOSB01000002">
    <property type="protein sequence ID" value="SFJ54033.1"/>
    <property type="molecule type" value="Genomic_DNA"/>
</dbReference>
<feature type="chain" id="PRO_5010371352" evidence="1">
    <location>
        <begin position="27"/>
        <end position="112"/>
    </location>
</feature>
<sequence>MKKQLIAGTLALGLFTGGTTATSALASTDDIDSQSTVEVENVSADGATPEAIPAVVGAYALKGAAVAGGAFVAGVTAKAGADAYDWAKDQLGGSSVQTSQEDYEDVKVVFDQ</sequence>
<keyword evidence="3" id="KW-1185">Reference proteome</keyword>
<dbReference type="Proteomes" id="UP000183557">
    <property type="component" value="Unassembled WGS sequence"/>
</dbReference>
<reference evidence="3" key="1">
    <citation type="submission" date="2016-10" db="EMBL/GenBank/DDBJ databases">
        <authorList>
            <person name="Varghese N."/>
            <person name="Submissions S."/>
        </authorList>
    </citation>
    <scope>NUCLEOTIDE SEQUENCE [LARGE SCALE GENOMIC DNA]</scope>
    <source>
        <strain evidence="3">CGMCC 1.3704</strain>
    </source>
</reference>
<dbReference type="AlphaFoldDB" id="A0A1I3S5B0"/>
<evidence type="ECO:0000313" key="3">
    <source>
        <dbReference type="Proteomes" id="UP000183557"/>
    </source>
</evidence>
<protein>
    <submittedName>
        <fullName evidence="2">Uncharacterized protein</fullName>
    </submittedName>
</protein>
<dbReference type="OrthoDB" id="2973454at2"/>
<feature type="signal peptide" evidence="1">
    <location>
        <begin position="1"/>
        <end position="26"/>
    </location>
</feature>